<dbReference type="Proteomes" id="UP000055024">
    <property type="component" value="Unassembled WGS sequence"/>
</dbReference>
<dbReference type="EMBL" id="JYDP01000051">
    <property type="protein sequence ID" value="KRZ11225.1"/>
    <property type="molecule type" value="Genomic_DNA"/>
</dbReference>
<name>A0A0V1HL60_9BILA</name>
<evidence type="ECO:0000313" key="2">
    <source>
        <dbReference type="Proteomes" id="UP000055024"/>
    </source>
</evidence>
<gene>
    <name evidence="1" type="ORF">T11_3951</name>
</gene>
<organism evidence="1 2">
    <name type="scientific">Trichinella zimbabwensis</name>
    <dbReference type="NCBI Taxonomy" id="268475"/>
    <lineage>
        <taxon>Eukaryota</taxon>
        <taxon>Metazoa</taxon>
        <taxon>Ecdysozoa</taxon>
        <taxon>Nematoda</taxon>
        <taxon>Enoplea</taxon>
        <taxon>Dorylaimia</taxon>
        <taxon>Trichinellida</taxon>
        <taxon>Trichinellidae</taxon>
        <taxon>Trichinella</taxon>
    </lineage>
</organism>
<accession>A0A0V1HL60</accession>
<evidence type="ECO:0000313" key="1">
    <source>
        <dbReference type="EMBL" id="KRZ11225.1"/>
    </source>
</evidence>
<sequence>MRQNYLENLFCDNIESAISGSKVMFNQRNVANENRLKWSWKGPLVYEQNRRNKIRRVHPVYVEPIEYLLA</sequence>
<reference evidence="1 2" key="1">
    <citation type="submission" date="2015-01" db="EMBL/GenBank/DDBJ databases">
        <title>Evolution of Trichinella species and genotypes.</title>
        <authorList>
            <person name="Korhonen P.K."/>
            <person name="Edoardo P."/>
            <person name="Giuseppe L.R."/>
            <person name="Gasser R.B."/>
        </authorList>
    </citation>
    <scope>NUCLEOTIDE SEQUENCE [LARGE SCALE GENOMIC DNA]</scope>
    <source>
        <strain evidence="1">ISS1029</strain>
    </source>
</reference>
<proteinExistence type="predicted"/>
<protein>
    <submittedName>
        <fullName evidence="1">Uncharacterized protein</fullName>
    </submittedName>
</protein>
<dbReference type="AlphaFoldDB" id="A0A0V1HL60"/>
<keyword evidence="2" id="KW-1185">Reference proteome</keyword>
<comment type="caution">
    <text evidence="1">The sequence shown here is derived from an EMBL/GenBank/DDBJ whole genome shotgun (WGS) entry which is preliminary data.</text>
</comment>